<evidence type="ECO:0000313" key="3">
    <source>
        <dbReference type="Proteomes" id="UP000815677"/>
    </source>
</evidence>
<dbReference type="EMBL" id="DF848664">
    <property type="protein sequence ID" value="GAT54464.1"/>
    <property type="molecule type" value="Genomic_DNA"/>
</dbReference>
<accession>A0ABQ0LTM3</accession>
<evidence type="ECO:0000256" key="1">
    <source>
        <dbReference type="SAM" id="SignalP"/>
    </source>
</evidence>
<keyword evidence="1" id="KW-0732">Signal</keyword>
<evidence type="ECO:0000313" key="2">
    <source>
        <dbReference type="EMBL" id="GAT54464.1"/>
    </source>
</evidence>
<keyword evidence="3" id="KW-1185">Reference proteome</keyword>
<feature type="chain" id="PRO_5046612261" evidence="1">
    <location>
        <begin position="21"/>
        <end position="249"/>
    </location>
</feature>
<feature type="signal peptide" evidence="1">
    <location>
        <begin position="1"/>
        <end position="20"/>
    </location>
</feature>
<name>A0ABQ0LTM3_MYCCL</name>
<gene>
    <name evidence="2" type="ORF">MCHLO_11315</name>
</gene>
<organism evidence="2 3">
    <name type="scientific">Mycena chlorophos</name>
    <name type="common">Agaric fungus</name>
    <name type="synonym">Agaricus chlorophos</name>
    <dbReference type="NCBI Taxonomy" id="658473"/>
    <lineage>
        <taxon>Eukaryota</taxon>
        <taxon>Fungi</taxon>
        <taxon>Dikarya</taxon>
        <taxon>Basidiomycota</taxon>
        <taxon>Agaricomycotina</taxon>
        <taxon>Agaricomycetes</taxon>
        <taxon>Agaricomycetidae</taxon>
        <taxon>Agaricales</taxon>
        <taxon>Marasmiineae</taxon>
        <taxon>Mycenaceae</taxon>
        <taxon>Mycena</taxon>
    </lineage>
</organism>
<protein>
    <submittedName>
        <fullName evidence="2">Uncharacterized protein</fullName>
    </submittedName>
</protein>
<sequence>MVGSLLKFLASSALLLSANASPDLRAHLRHARATTASPTLTNGTGGILSGTVGSMVWGSSGILTSACPAGSLITNCYSMFLSPNASAMLDTAHLDSPRQRTEWHFPTLSTGSSFAYSWKQYLATGTSTSVHFFHLMQVFGVPENGPVLTLDALSGQLTVVDTSCGSSCPTTPLSNYLGQYTTHYISGKTGGSGTLTYTVKGQTGSTILSYTRATGSLGSGDVYIKFGTYRLTVAGMSAANSTCGDWATY</sequence>
<dbReference type="Proteomes" id="UP000815677">
    <property type="component" value="Unassembled WGS sequence"/>
</dbReference>
<proteinExistence type="predicted"/>
<reference evidence="2" key="1">
    <citation type="submission" date="2014-09" db="EMBL/GenBank/DDBJ databases">
        <title>Genome sequence of the luminous mushroom Mycena chlorophos for searching fungal bioluminescence genes.</title>
        <authorList>
            <person name="Tanaka Y."/>
            <person name="Kasuga D."/>
            <person name="Oba Y."/>
            <person name="Hase S."/>
            <person name="Sato K."/>
            <person name="Oba Y."/>
            <person name="Sakakibara Y."/>
        </authorList>
    </citation>
    <scope>NUCLEOTIDE SEQUENCE</scope>
</reference>